<dbReference type="Proteomes" id="UP000516360">
    <property type="component" value="Chromosome"/>
</dbReference>
<evidence type="ECO:0000313" key="9">
    <source>
        <dbReference type="Proteomes" id="UP000516360"/>
    </source>
</evidence>
<organism evidence="8 9">
    <name type="scientific">Dissulfurispira thermophila</name>
    <dbReference type="NCBI Taxonomy" id="2715679"/>
    <lineage>
        <taxon>Bacteria</taxon>
        <taxon>Pseudomonadati</taxon>
        <taxon>Nitrospirota</taxon>
        <taxon>Thermodesulfovibrionia</taxon>
        <taxon>Thermodesulfovibrionales</taxon>
        <taxon>Dissulfurispiraceae</taxon>
        <taxon>Dissulfurispira</taxon>
    </lineage>
</organism>
<evidence type="ECO:0000256" key="5">
    <source>
        <dbReference type="ARBA" id="ARBA00023239"/>
    </source>
</evidence>
<protein>
    <recommendedName>
        <fullName evidence="7">Endolytic murein transglycosylase</fullName>
        <ecNumber evidence="7">4.2.2.29</ecNumber>
    </recommendedName>
    <alternativeName>
        <fullName evidence="7">Peptidoglycan lytic transglycosylase</fullName>
    </alternativeName>
    <alternativeName>
        <fullName evidence="7">Peptidoglycan polymerization terminase</fullName>
    </alternativeName>
</protein>
<dbReference type="GO" id="GO:0009252">
    <property type="term" value="P:peptidoglycan biosynthetic process"/>
    <property type="evidence" value="ECO:0007669"/>
    <property type="project" value="UniProtKB-UniRule"/>
</dbReference>
<dbReference type="AlphaFoldDB" id="A0A7G1GZ60"/>
<keyword evidence="3 7" id="KW-1133">Transmembrane helix</keyword>
<accession>A0A7G1GZ60</accession>
<keyword evidence="9" id="KW-1185">Reference proteome</keyword>
<comment type="similarity">
    <text evidence="7">Belongs to the transglycosylase MltG family.</text>
</comment>
<evidence type="ECO:0000256" key="7">
    <source>
        <dbReference type="HAMAP-Rule" id="MF_02065"/>
    </source>
</evidence>
<keyword evidence="4 7" id="KW-0472">Membrane</keyword>
<gene>
    <name evidence="7" type="primary">mltG</name>
    <name evidence="8" type="ORF">JZK55_02110</name>
</gene>
<reference evidence="8 9" key="1">
    <citation type="submission" date="2020-03" db="EMBL/GenBank/DDBJ databases">
        <title>Complete genome sequences of two sulfur-disproportionating bacterial strains T55J and Mzg5.</title>
        <authorList>
            <person name="Umezawa K."/>
            <person name="Kojima H."/>
            <person name="Kato Y."/>
            <person name="Fukui M."/>
        </authorList>
    </citation>
    <scope>NUCLEOTIDE SEQUENCE [LARGE SCALE GENOMIC DNA]</scope>
    <source>
        <strain evidence="8 9">T55J</strain>
    </source>
</reference>
<dbReference type="HAMAP" id="MF_02065">
    <property type="entry name" value="MltG"/>
    <property type="match status" value="1"/>
</dbReference>
<keyword evidence="1 7" id="KW-1003">Cell membrane</keyword>
<name>A0A7G1GZ60_9BACT</name>
<evidence type="ECO:0000313" key="8">
    <source>
        <dbReference type="EMBL" id="BCB95289.1"/>
    </source>
</evidence>
<dbReference type="Pfam" id="PF02618">
    <property type="entry name" value="YceG"/>
    <property type="match status" value="1"/>
</dbReference>
<dbReference type="EMBL" id="AP022873">
    <property type="protein sequence ID" value="BCB95289.1"/>
    <property type="molecule type" value="Genomic_DNA"/>
</dbReference>
<dbReference type="PANTHER" id="PTHR30518">
    <property type="entry name" value="ENDOLYTIC MUREIN TRANSGLYCOSYLASE"/>
    <property type="match status" value="1"/>
</dbReference>
<evidence type="ECO:0000256" key="4">
    <source>
        <dbReference type="ARBA" id="ARBA00023136"/>
    </source>
</evidence>
<comment type="function">
    <text evidence="7">Functions as a peptidoglycan terminase that cleaves nascent peptidoglycan strands endolytically to terminate their elongation.</text>
</comment>
<dbReference type="NCBIfam" id="TIGR00247">
    <property type="entry name" value="endolytic transglycosylase MltG"/>
    <property type="match status" value="1"/>
</dbReference>
<feature type="transmembrane region" description="Helical" evidence="7">
    <location>
        <begin position="12"/>
        <end position="32"/>
    </location>
</feature>
<sequence length="353" mass="39709">MLKSSKMKNNVKLITIAISLLFLSYIGIQLFVPSNKGGKQIEIEIPEGATYKQAIDILAKNNLIRDKNLFMIAGRIARLDRKIRAGYYVFWGNMSPFEVLKKLKSGKIIEYEVTIVEGDSLLEISKKLAYNKIMPSDTFNSLIKDKGLLNSLNIEAPSLEGYLFPQTYKFAKGAKPVAVLKLMVNKMRDEFNSELKSRAKELGWSENQVLTLASIIEREAKIDEERPLISAVYHNRIKKGMPLQADPTAIYGVKSNKYKITKKDLRKKTDYNTYVIKGLPPGPIASPGIKSIIAALYPAKVPYLYFVAKNDGTHYFSKTLIEHNAAIKRLKTQRLKVQNSKLKGSDTLALSEG</sequence>
<comment type="subcellular location">
    <subcellularLocation>
        <location evidence="7">Cell membrane</location>
        <topology evidence="7">Single-pass membrane protein</topology>
    </subcellularLocation>
</comment>
<dbReference type="Gene3D" id="3.30.160.60">
    <property type="entry name" value="Classic Zinc Finger"/>
    <property type="match status" value="1"/>
</dbReference>
<keyword evidence="5 7" id="KW-0456">Lyase</keyword>
<evidence type="ECO:0000256" key="1">
    <source>
        <dbReference type="ARBA" id="ARBA00022475"/>
    </source>
</evidence>
<dbReference type="GO" id="GO:0008932">
    <property type="term" value="F:lytic endotransglycosylase activity"/>
    <property type="evidence" value="ECO:0007669"/>
    <property type="project" value="UniProtKB-UniRule"/>
</dbReference>
<dbReference type="CDD" id="cd08010">
    <property type="entry name" value="MltG_like"/>
    <property type="match status" value="1"/>
</dbReference>
<dbReference type="PANTHER" id="PTHR30518:SF2">
    <property type="entry name" value="ENDOLYTIC MUREIN TRANSGLYCOSYLASE"/>
    <property type="match status" value="1"/>
</dbReference>
<keyword evidence="6 7" id="KW-0961">Cell wall biogenesis/degradation</keyword>
<evidence type="ECO:0000256" key="3">
    <source>
        <dbReference type="ARBA" id="ARBA00022989"/>
    </source>
</evidence>
<feature type="site" description="Important for catalytic activity" evidence="7">
    <location>
        <position position="219"/>
    </location>
</feature>
<dbReference type="GO" id="GO:0005886">
    <property type="term" value="C:plasma membrane"/>
    <property type="evidence" value="ECO:0007669"/>
    <property type="project" value="UniProtKB-SubCell"/>
</dbReference>
<dbReference type="EC" id="4.2.2.29" evidence="7"/>
<evidence type="ECO:0000256" key="2">
    <source>
        <dbReference type="ARBA" id="ARBA00022692"/>
    </source>
</evidence>
<proteinExistence type="inferred from homology"/>
<dbReference type="KEGG" id="dtp:JZK55_02110"/>
<dbReference type="InterPro" id="IPR003770">
    <property type="entry name" value="MLTG-like"/>
</dbReference>
<comment type="catalytic activity">
    <reaction evidence="7">
        <text>a peptidoglycan chain = a peptidoglycan chain with N-acetyl-1,6-anhydromuramyl-[peptide] at the reducing end + a peptidoglycan chain with N-acetylglucosamine at the non-reducing end.</text>
        <dbReference type="EC" id="4.2.2.29"/>
    </reaction>
</comment>
<dbReference type="GO" id="GO:0071555">
    <property type="term" value="P:cell wall organization"/>
    <property type="evidence" value="ECO:0007669"/>
    <property type="project" value="UniProtKB-KW"/>
</dbReference>
<dbReference type="Gene3D" id="3.30.1490.480">
    <property type="entry name" value="Endolytic murein transglycosylase"/>
    <property type="match status" value="1"/>
</dbReference>
<keyword evidence="2 7" id="KW-0812">Transmembrane</keyword>
<evidence type="ECO:0000256" key="6">
    <source>
        <dbReference type="ARBA" id="ARBA00023316"/>
    </source>
</evidence>